<evidence type="ECO:0000313" key="8">
    <source>
        <dbReference type="RefSeq" id="XP_010502325.1"/>
    </source>
</evidence>
<dbReference type="GeneID" id="104779641"/>
<dbReference type="SMART" id="SM00512">
    <property type="entry name" value="Skp1"/>
    <property type="match status" value="1"/>
</dbReference>
<comment type="function">
    <text evidence="4">Involved in ubiquitination and subsequent proteasomal degradation of target proteins. Together with CUL1, RBX1 and a F-box protein, it forms a SCF E3 ubiquitin ligase complex. The functional specificity of this complex depends on the type of F-box protein. In the SCF complex, it serves as an adapter that links the F-box protein to CUL1.</text>
</comment>
<dbReference type="InterPro" id="IPR036296">
    <property type="entry name" value="SKP1-like_dim_sf"/>
</dbReference>
<gene>
    <name evidence="8" type="primary">LOC104779641</name>
</gene>
<evidence type="ECO:0000259" key="6">
    <source>
        <dbReference type="Pfam" id="PF03931"/>
    </source>
</evidence>
<reference evidence="7" key="1">
    <citation type="journal article" date="2014" name="Nat. Commun.">
        <title>The emerging biofuel crop Camelina sativa retains a highly undifferentiated hexaploid genome structure.</title>
        <authorList>
            <person name="Kagale S."/>
            <person name="Koh C."/>
            <person name="Nixon J."/>
            <person name="Bollina V."/>
            <person name="Clarke W.E."/>
            <person name="Tuteja R."/>
            <person name="Spillane C."/>
            <person name="Robinson S.J."/>
            <person name="Links M.G."/>
            <person name="Clarke C."/>
            <person name="Higgins E.E."/>
            <person name="Huebert T."/>
            <person name="Sharpe A.G."/>
            <person name="Parkin I.A."/>
        </authorList>
    </citation>
    <scope>NUCLEOTIDE SEQUENCE [LARGE SCALE GENOMIC DNA]</scope>
    <source>
        <strain evidence="7">cv. DH55</strain>
    </source>
</reference>
<comment type="similarity">
    <text evidence="2 4">Belongs to the SKP1 family.</text>
</comment>
<dbReference type="PIRSF" id="PIRSF028729">
    <property type="entry name" value="E3_ubiquit_lig_SCF_Skp"/>
    <property type="match status" value="1"/>
</dbReference>
<organism evidence="7 8">
    <name type="scientific">Camelina sativa</name>
    <name type="common">False flax</name>
    <name type="synonym">Myagrum sativum</name>
    <dbReference type="NCBI Taxonomy" id="90675"/>
    <lineage>
        <taxon>Eukaryota</taxon>
        <taxon>Viridiplantae</taxon>
        <taxon>Streptophyta</taxon>
        <taxon>Embryophyta</taxon>
        <taxon>Tracheophyta</taxon>
        <taxon>Spermatophyta</taxon>
        <taxon>Magnoliopsida</taxon>
        <taxon>eudicotyledons</taxon>
        <taxon>Gunneridae</taxon>
        <taxon>Pentapetalae</taxon>
        <taxon>rosids</taxon>
        <taxon>malvids</taxon>
        <taxon>Brassicales</taxon>
        <taxon>Brassicaceae</taxon>
        <taxon>Camelineae</taxon>
        <taxon>Camelina</taxon>
    </lineage>
</organism>
<accession>A0ABM0YKB9</accession>
<dbReference type="RefSeq" id="XP_010502325.1">
    <property type="nucleotide sequence ID" value="XM_010504023.2"/>
</dbReference>
<dbReference type="PANTHER" id="PTHR11165">
    <property type="entry name" value="SKP1"/>
    <property type="match status" value="1"/>
</dbReference>
<evidence type="ECO:0000256" key="4">
    <source>
        <dbReference type="PIRNR" id="PIRNR028729"/>
    </source>
</evidence>
<dbReference type="Gene3D" id="3.30.710.10">
    <property type="entry name" value="Potassium Channel Kv1.1, Chain A"/>
    <property type="match status" value="1"/>
</dbReference>
<keyword evidence="7" id="KW-1185">Reference proteome</keyword>
<feature type="domain" description="SKP1 component dimerisation" evidence="5">
    <location>
        <begin position="119"/>
        <end position="166"/>
    </location>
</feature>
<dbReference type="Pfam" id="PF03931">
    <property type="entry name" value="Skp1_POZ"/>
    <property type="match status" value="1"/>
</dbReference>
<dbReference type="InterPro" id="IPR016073">
    <property type="entry name" value="Skp1_comp_POZ"/>
</dbReference>
<name>A0ABM0YKB9_CAMSA</name>
<dbReference type="InterPro" id="IPR001232">
    <property type="entry name" value="SKP1-like"/>
</dbReference>
<evidence type="ECO:0000256" key="1">
    <source>
        <dbReference type="ARBA" id="ARBA00004906"/>
    </source>
</evidence>
<comment type="subunit">
    <text evidence="4">Part of a SCF (SKP1-cullin-F-box) protein ligase complex.</text>
</comment>
<dbReference type="SUPFAM" id="SSF81382">
    <property type="entry name" value="Skp1 dimerisation domain-like"/>
    <property type="match status" value="1"/>
</dbReference>
<dbReference type="CDD" id="cd18322">
    <property type="entry name" value="BTB_POZ_SKP1"/>
    <property type="match status" value="1"/>
</dbReference>
<dbReference type="InterPro" id="IPR016072">
    <property type="entry name" value="Skp1_comp_dimer"/>
</dbReference>
<keyword evidence="3 4" id="KW-0833">Ubl conjugation pathway</keyword>
<evidence type="ECO:0000313" key="7">
    <source>
        <dbReference type="Proteomes" id="UP000694864"/>
    </source>
</evidence>
<evidence type="ECO:0000256" key="3">
    <source>
        <dbReference type="ARBA" id="ARBA00022786"/>
    </source>
</evidence>
<dbReference type="Proteomes" id="UP000694864">
    <property type="component" value="Chromosome 4"/>
</dbReference>
<sequence length="173" mass="19688">MSSNKIVLTSSDGDSFQVEEQVARKLQIIAHMIEDDCADKAIPLSNVTGKILAMVIEYCKIHVDDKDSNSTEATNDSEATEATEAKEELVRTWDKEFMKSLDLETIFSVILAANYLSIKSLLDLTTQYVADYIKDKTPEEVRKIFNIENDFTPEEEEEIRKENAWAFEDDPKP</sequence>
<dbReference type="InterPro" id="IPR016897">
    <property type="entry name" value="SKP1"/>
</dbReference>
<evidence type="ECO:0000256" key="2">
    <source>
        <dbReference type="ARBA" id="ARBA00009993"/>
    </source>
</evidence>
<protein>
    <recommendedName>
        <fullName evidence="4">SKP1-like protein</fullName>
    </recommendedName>
</protein>
<proteinExistence type="inferred from homology"/>
<dbReference type="InterPro" id="IPR011333">
    <property type="entry name" value="SKP1/BTB/POZ_sf"/>
</dbReference>
<evidence type="ECO:0000259" key="5">
    <source>
        <dbReference type="Pfam" id="PF01466"/>
    </source>
</evidence>
<comment type="pathway">
    <text evidence="1 4">Protein modification; protein ubiquitination.</text>
</comment>
<dbReference type="SUPFAM" id="SSF54695">
    <property type="entry name" value="POZ domain"/>
    <property type="match status" value="1"/>
</dbReference>
<dbReference type="Pfam" id="PF01466">
    <property type="entry name" value="Skp1"/>
    <property type="match status" value="1"/>
</dbReference>
<feature type="domain" description="SKP1 component POZ" evidence="6">
    <location>
        <begin position="4"/>
        <end position="63"/>
    </location>
</feature>
<reference evidence="8" key="2">
    <citation type="submission" date="2025-08" db="UniProtKB">
        <authorList>
            <consortium name="RefSeq"/>
        </authorList>
    </citation>
    <scope>IDENTIFICATION</scope>
    <source>
        <tissue evidence="8">Leaf</tissue>
    </source>
</reference>